<accession>A0ABW2C0B8</accession>
<reference evidence="6" key="1">
    <citation type="journal article" date="2019" name="Int. J. Syst. Evol. Microbiol.">
        <title>The Global Catalogue of Microorganisms (GCM) 10K type strain sequencing project: providing services to taxonomists for standard genome sequencing and annotation.</title>
        <authorList>
            <consortium name="The Broad Institute Genomics Platform"/>
            <consortium name="The Broad Institute Genome Sequencing Center for Infectious Disease"/>
            <person name="Wu L."/>
            <person name="Ma J."/>
        </authorList>
    </citation>
    <scope>NUCLEOTIDE SEQUENCE [LARGE SCALE GENOMIC DNA]</scope>
    <source>
        <strain evidence="6">KCTC 32255</strain>
    </source>
</reference>
<dbReference type="Gene3D" id="2.70.50.50">
    <property type="entry name" value="chitin-binding protein cbp21"/>
    <property type="match status" value="1"/>
</dbReference>
<dbReference type="Pfam" id="PF03067">
    <property type="entry name" value="LPMO_10"/>
    <property type="match status" value="1"/>
</dbReference>
<dbReference type="Gene3D" id="2.10.10.20">
    <property type="entry name" value="Carbohydrate-binding module superfamily 5/12"/>
    <property type="match status" value="1"/>
</dbReference>
<feature type="region of interest" description="Disordered" evidence="3">
    <location>
        <begin position="173"/>
        <end position="204"/>
    </location>
</feature>
<evidence type="ECO:0000259" key="4">
    <source>
        <dbReference type="SMART" id="SM00495"/>
    </source>
</evidence>
<dbReference type="SUPFAM" id="SSF81296">
    <property type="entry name" value="E set domains"/>
    <property type="match status" value="1"/>
</dbReference>
<dbReference type="InterPro" id="IPR051024">
    <property type="entry name" value="GlcNAc_Chitin_IntDeg"/>
</dbReference>
<name>A0ABW2C0B8_9PSEU</name>
<keyword evidence="5" id="KW-0560">Oxidoreductase</keyword>
<keyword evidence="5" id="KW-0503">Monooxygenase</keyword>
<dbReference type="InterPro" id="IPR036573">
    <property type="entry name" value="CBM_sf_5/12"/>
</dbReference>
<keyword evidence="1" id="KW-0732">Signal</keyword>
<dbReference type="CDD" id="cd12214">
    <property type="entry name" value="ChiA1_BD"/>
    <property type="match status" value="1"/>
</dbReference>
<feature type="compositionally biased region" description="Low complexity" evidence="3">
    <location>
        <begin position="193"/>
        <end position="204"/>
    </location>
</feature>
<protein>
    <submittedName>
        <fullName evidence="5">Lytic polysaccharide monooxygenase</fullName>
    </submittedName>
</protein>
<dbReference type="RefSeq" id="WP_345398502.1">
    <property type="nucleotide sequence ID" value="NZ_BAABLA010000028.1"/>
</dbReference>
<dbReference type="Proteomes" id="UP001596337">
    <property type="component" value="Unassembled WGS sequence"/>
</dbReference>
<keyword evidence="2" id="KW-0378">Hydrolase</keyword>
<dbReference type="InterPro" id="IPR003610">
    <property type="entry name" value="CBM5/12"/>
</dbReference>
<dbReference type="PANTHER" id="PTHR34823">
    <property type="entry name" value="GLCNAC-BINDING PROTEIN A"/>
    <property type="match status" value="1"/>
</dbReference>
<feature type="domain" description="Chitin-binding type-3" evidence="4">
    <location>
        <begin position="202"/>
        <end position="248"/>
    </location>
</feature>
<proteinExistence type="predicted"/>
<evidence type="ECO:0000256" key="3">
    <source>
        <dbReference type="SAM" id="MobiDB-lite"/>
    </source>
</evidence>
<evidence type="ECO:0000256" key="1">
    <source>
        <dbReference type="ARBA" id="ARBA00022729"/>
    </source>
</evidence>
<organism evidence="5 6">
    <name type="scientific">Haloechinothrix salitolerans</name>
    <dbReference type="NCBI Taxonomy" id="926830"/>
    <lineage>
        <taxon>Bacteria</taxon>
        <taxon>Bacillati</taxon>
        <taxon>Actinomycetota</taxon>
        <taxon>Actinomycetes</taxon>
        <taxon>Pseudonocardiales</taxon>
        <taxon>Pseudonocardiaceae</taxon>
        <taxon>Haloechinothrix</taxon>
    </lineage>
</organism>
<keyword evidence="6" id="KW-1185">Reference proteome</keyword>
<dbReference type="EMBL" id="JBHSXX010000001">
    <property type="protein sequence ID" value="MFC6868373.1"/>
    <property type="molecule type" value="Genomic_DNA"/>
</dbReference>
<sequence>MNLKQKLAIGAACVGVTPIIVVALPAGVANAHGYVSSPPSRQAQCAEGTVPCGPIKWEPQSVEGPKGLRSCSGGNAEFAELDDDSKAWQATPVDNSVTFKWTFTARHVTANYQYFLNGTKIAEFDGGNQQPPPTISHDVDLGDVSGRQKVLAVWNIGDTGNAFYACIDLDVNGGGGDPDPEPTTTTAPPPPTTTTTTSPPSEGTWEAGTAYEVGSEVTYNGVTYRCRQAHTALAGWEPDRTPALWEEV</sequence>
<evidence type="ECO:0000313" key="6">
    <source>
        <dbReference type="Proteomes" id="UP001596337"/>
    </source>
</evidence>
<dbReference type="InterPro" id="IPR014756">
    <property type="entry name" value="Ig_E-set"/>
</dbReference>
<dbReference type="PANTHER" id="PTHR34823:SF1">
    <property type="entry name" value="CHITIN-BINDING TYPE-4 DOMAIN-CONTAINING PROTEIN"/>
    <property type="match status" value="1"/>
</dbReference>
<dbReference type="CDD" id="cd21177">
    <property type="entry name" value="LPMO_AA10"/>
    <property type="match status" value="1"/>
</dbReference>
<dbReference type="InterPro" id="IPR004302">
    <property type="entry name" value="Cellulose/chitin-bd_N"/>
</dbReference>
<evidence type="ECO:0000313" key="5">
    <source>
        <dbReference type="EMBL" id="MFC6868373.1"/>
    </source>
</evidence>
<dbReference type="Pfam" id="PF02839">
    <property type="entry name" value="CBM_5_12"/>
    <property type="match status" value="1"/>
</dbReference>
<gene>
    <name evidence="5" type="ORF">ACFQGD_14610</name>
</gene>
<dbReference type="SUPFAM" id="SSF51055">
    <property type="entry name" value="Carbohydrate binding domain"/>
    <property type="match status" value="1"/>
</dbReference>
<dbReference type="GO" id="GO:0004497">
    <property type="term" value="F:monooxygenase activity"/>
    <property type="evidence" value="ECO:0007669"/>
    <property type="project" value="UniProtKB-KW"/>
</dbReference>
<dbReference type="SMART" id="SM00495">
    <property type="entry name" value="ChtBD3"/>
    <property type="match status" value="1"/>
</dbReference>
<comment type="caution">
    <text evidence="5">The sequence shown here is derived from an EMBL/GenBank/DDBJ whole genome shotgun (WGS) entry which is preliminary data.</text>
</comment>
<evidence type="ECO:0000256" key="2">
    <source>
        <dbReference type="ARBA" id="ARBA00022801"/>
    </source>
</evidence>